<proteinExistence type="predicted"/>
<organism evidence="1 2">
    <name type="scientific">Artomyces pyxidatus</name>
    <dbReference type="NCBI Taxonomy" id="48021"/>
    <lineage>
        <taxon>Eukaryota</taxon>
        <taxon>Fungi</taxon>
        <taxon>Dikarya</taxon>
        <taxon>Basidiomycota</taxon>
        <taxon>Agaricomycotina</taxon>
        <taxon>Agaricomycetes</taxon>
        <taxon>Russulales</taxon>
        <taxon>Auriscalpiaceae</taxon>
        <taxon>Artomyces</taxon>
    </lineage>
</organism>
<reference evidence="1" key="2">
    <citation type="journal article" date="2022" name="New Phytol.">
        <title>Evolutionary transition to the ectomycorrhizal habit in the genomes of a hyperdiverse lineage of mushroom-forming fungi.</title>
        <authorList>
            <person name="Looney B."/>
            <person name="Miyauchi S."/>
            <person name="Morin E."/>
            <person name="Drula E."/>
            <person name="Courty P.E."/>
            <person name="Kohler A."/>
            <person name="Kuo A."/>
            <person name="LaButti K."/>
            <person name="Pangilinan J."/>
            <person name="Lipzen A."/>
            <person name="Riley R."/>
            <person name="Andreopoulos W."/>
            <person name="He G."/>
            <person name="Johnson J."/>
            <person name="Nolan M."/>
            <person name="Tritt A."/>
            <person name="Barry K.W."/>
            <person name="Grigoriev I.V."/>
            <person name="Nagy L.G."/>
            <person name="Hibbett D."/>
            <person name="Henrissat B."/>
            <person name="Matheny P.B."/>
            <person name="Labbe J."/>
            <person name="Martin F.M."/>
        </authorList>
    </citation>
    <scope>NUCLEOTIDE SEQUENCE</scope>
    <source>
        <strain evidence="1">HHB10654</strain>
    </source>
</reference>
<keyword evidence="2" id="KW-1185">Reference proteome</keyword>
<sequence length="101" mass="11335">MTQMSVLSSCCGGSLARVRSPTSRLNRLKRRSTGTGIRNRSVQPGPPGPVLVLKPRYLERTSSWTSSFFSTARYSRFDQSIHYFYGPSLKCERSADTDIQV</sequence>
<comment type="caution">
    <text evidence="1">The sequence shown here is derived from an EMBL/GenBank/DDBJ whole genome shotgun (WGS) entry which is preliminary data.</text>
</comment>
<protein>
    <submittedName>
        <fullName evidence="1">Uncharacterized protein</fullName>
    </submittedName>
</protein>
<accession>A0ACB8T8M1</accession>
<gene>
    <name evidence="1" type="ORF">BV25DRAFT_244512</name>
</gene>
<dbReference type="EMBL" id="MU277198">
    <property type="protein sequence ID" value="KAI0064508.1"/>
    <property type="molecule type" value="Genomic_DNA"/>
</dbReference>
<dbReference type="Proteomes" id="UP000814140">
    <property type="component" value="Unassembled WGS sequence"/>
</dbReference>
<evidence type="ECO:0000313" key="2">
    <source>
        <dbReference type="Proteomes" id="UP000814140"/>
    </source>
</evidence>
<reference evidence="1" key="1">
    <citation type="submission" date="2021-03" db="EMBL/GenBank/DDBJ databases">
        <authorList>
            <consortium name="DOE Joint Genome Institute"/>
            <person name="Ahrendt S."/>
            <person name="Looney B.P."/>
            <person name="Miyauchi S."/>
            <person name="Morin E."/>
            <person name="Drula E."/>
            <person name="Courty P.E."/>
            <person name="Chicoki N."/>
            <person name="Fauchery L."/>
            <person name="Kohler A."/>
            <person name="Kuo A."/>
            <person name="Labutti K."/>
            <person name="Pangilinan J."/>
            <person name="Lipzen A."/>
            <person name="Riley R."/>
            <person name="Andreopoulos W."/>
            <person name="He G."/>
            <person name="Johnson J."/>
            <person name="Barry K.W."/>
            <person name="Grigoriev I.V."/>
            <person name="Nagy L."/>
            <person name="Hibbett D."/>
            <person name="Henrissat B."/>
            <person name="Matheny P.B."/>
            <person name="Labbe J."/>
            <person name="Martin F."/>
        </authorList>
    </citation>
    <scope>NUCLEOTIDE SEQUENCE</scope>
    <source>
        <strain evidence="1">HHB10654</strain>
    </source>
</reference>
<name>A0ACB8T8M1_9AGAM</name>
<evidence type="ECO:0000313" key="1">
    <source>
        <dbReference type="EMBL" id="KAI0064508.1"/>
    </source>
</evidence>